<accession>A0A0F9WGW7</accession>
<dbReference type="Gene3D" id="1.20.120.530">
    <property type="entry name" value="GntR ligand-binding domain-like"/>
    <property type="match status" value="1"/>
</dbReference>
<keyword evidence="3" id="KW-0804">Transcription</keyword>
<keyword evidence="1" id="KW-0805">Transcription regulation</keyword>
<dbReference type="InterPro" id="IPR036388">
    <property type="entry name" value="WH-like_DNA-bd_sf"/>
</dbReference>
<feature type="domain" description="HTH gntR-type" evidence="4">
    <location>
        <begin position="31"/>
        <end position="99"/>
    </location>
</feature>
<evidence type="ECO:0000256" key="2">
    <source>
        <dbReference type="ARBA" id="ARBA00023125"/>
    </source>
</evidence>
<dbReference type="GO" id="GO:0003700">
    <property type="term" value="F:DNA-binding transcription factor activity"/>
    <property type="evidence" value="ECO:0007669"/>
    <property type="project" value="InterPro"/>
</dbReference>
<evidence type="ECO:0000313" key="5">
    <source>
        <dbReference type="EMBL" id="KKN85161.1"/>
    </source>
</evidence>
<dbReference type="Pfam" id="PF00392">
    <property type="entry name" value="GntR"/>
    <property type="match status" value="1"/>
</dbReference>
<comment type="caution">
    <text evidence="5">The sequence shown here is derived from an EMBL/GenBank/DDBJ whole genome shotgun (WGS) entry which is preliminary data.</text>
</comment>
<evidence type="ECO:0000256" key="1">
    <source>
        <dbReference type="ARBA" id="ARBA00023015"/>
    </source>
</evidence>
<evidence type="ECO:0000259" key="4">
    <source>
        <dbReference type="PROSITE" id="PS50949"/>
    </source>
</evidence>
<gene>
    <name evidence="5" type="ORF">LCGC14_0281430</name>
</gene>
<evidence type="ECO:0000256" key="3">
    <source>
        <dbReference type="ARBA" id="ARBA00023163"/>
    </source>
</evidence>
<dbReference type="AlphaFoldDB" id="A0A0F9WGW7"/>
<dbReference type="InterPro" id="IPR008920">
    <property type="entry name" value="TF_FadR/GntR_C"/>
</dbReference>
<name>A0A0F9WGW7_9ZZZZ</name>
<organism evidence="5">
    <name type="scientific">marine sediment metagenome</name>
    <dbReference type="NCBI Taxonomy" id="412755"/>
    <lineage>
        <taxon>unclassified sequences</taxon>
        <taxon>metagenomes</taxon>
        <taxon>ecological metagenomes</taxon>
    </lineage>
</organism>
<dbReference type="SUPFAM" id="SSF48008">
    <property type="entry name" value="GntR ligand-binding domain-like"/>
    <property type="match status" value="1"/>
</dbReference>
<dbReference type="PRINTS" id="PR00035">
    <property type="entry name" value="HTHGNTR"/>
</dbReference>
<dbReference type="SUPFAM" id="SSF46785">
    <property type="entry name" value="Winged helix' DNA-binding domain"/>
    <property type="match status" value="1"/>
</dbReference>
<dbReference type="Gene3D" id="1.10.10.10">
    <property type="entry name" value="Winged helix-like DNA-binding domain superfamily/Winged helix DNA-binding domain"/>
    <property type="match status" value="1"/>
</dbReference>
<proteinExistence type="predicted"/>
<dbReference type="SMART" id="SM00345">
    <property type="entry name" value="HTH_GNTR"/>
    <property type="match status" value="1"/>
</dbReference>
<dbReference type="InterPro" id="IPR011711">
    <property type="entry name" value="GntR_C"/>
</dbReference>
<dbReference type="InterPro" id="IPR036390">
    <property type="entry name" value="WH_DNA-bd_sf"/>
</dbReference>
<protein>
    <recommendedName>
        <fullName evidence="4">HTH gntR-type domain-containing protein</fullName>
    </recommendedName>
</protein>
<dbReference type="SMART" id="SM00895">
    <property type="entry name" value="FCD"/>
    <property type="match status" value="1"/>
</dbReference>
<keyword evidence="2" id="KW-0238">DNA-binding</keyword>
<dbReference type="PROSITE" id="PS50949">
    <property type="entry name" value="HTH_GNTR"/>
    <property type="match status" value="1"/>
</dbReference>
<reference evidence="5" key="1">
    <citation type="journal article" date="2015" name="Nature">
        <title>Complex archaea that bridge the gap between prokaryotes and eukaryotes.</title>
        <authorList>
            <person name="Spang A."/>
            <person name="Saw J.H."/>
            <person name="Jorgensen S.L."/>
            <person name="Zaremba-Niedzwiedzka K."/>
            <person name="Martijn J."/>
            <person name="Lind A.E."/>
            <person name="van Eijk R."/>
            <person name="Schleper C."/>
            <person name="Guy L."/>
            <person name="Ettema T.J."/>
        </authorList>
    </citation>
    <scope>NUCLEOTIDE SEQUENCE</scope>
</reference>
<dbReference type="GO" id="GO:0003677">
    <property type="term" value="F:DNA binding"/>
    <property type="evidence" value="ECO:0007669"/>
    <property type="project" value="UniProtKB-KW"/>
</dbReference>
<sequence length="257" mass="28872">MIKLNHADQMRNLTKAEIVGPGDVDQDRIDRNGGESALVQLRAYLAQKEFALNTRLPPERELAEMIGVSRGDLRKALAVLEEHGELWRHVGKGTFVGARPVAELASVAMIADQTSPAEVMRARLVIEPELAREAALHATIDDIRALRLCVSSARQAETWRQYENWDNRLHRTIAEAGKNALLLAIFDTINAVRRTVVWGRLRTELPQPPVDHHSFEEHDLIVDAIEERNLGAAATRMRLHLQQVQTHLIARHQSAAE</sequence>
<dbReference type="PANTHER" id="PTHR43537">
    <property type="entry name" value="TRANSCRIPTIONAL REGULATOR, GNTR FAMILY"/>
    <property type="match status" value="1"/>
</dbReference>
<dbReference type="PANTHER" id="PTHR43537:SF51">
    <property type="entry name" value="HTH-TYPE TRANSCRIPTIONAL REGULATOR LGOR-RELATED"/>
    <property type="match status" value="1"/>
</dbReference>
<dbReference type="CDD" id="cd07377">
    <property type="entry name" value="WHTH_GntR"/>
    <property type="match status" value="1"/>
</dbReference>
<dbReference type="InterPro" id="IPR000524">
    <property type="entry name" value="Tscrpt_reg_HTH_GntR"/>
</dbReference>
<dbReference type="Pfam" id="PF07729">
    <property type="entry name" value="FCD"/>
    <property type="match status" value="1"/>
</dbReference>
<dbReference type="EMBL" id="LAZR01000162">
    <property type="protein sequence ID" value="KKN85161.1"/>
    <property type="molecule type" value="Genomic_DNA"/>
</dbReference>